<evidence type="ECO:0000256" key="4">
    <source>
        <dbReference type="ARBA" id="ARBA00010609"/>
    </source>
</evidence>
<dbReference type="EMBL" id="JAAGAX010000003">
    <property type="protein sequence ID" value="KAF2319012.1"/>
    <property type="molecule type" value="Genomic_DNA"/>
</dbReference>
<evidence type="ECO:0000256" key="7">
    <source>
        <dbReference type="ARBA" id="ARBA00022525"/>
    </source>
</evidence>
<keyword evidence="8" id="KW-0479">Metal-binding</keyword>
<comment type="similarity">
    <text evidence="4">Belongs to the multicopper oxidase family.</text>
</comment>
<proteinExistence type="inferred from homology"/>
<dbReference type="PROSITE" id="PS00080">
    <property type="entry name" value="MULTICOPPER_OXIDASE2"/>
    <property type="match status" value="1"/>
</dbReference>
<comment type="subcellular location">
    <subcellularLocation>
        <location evidence="3">Secreted</location>
        <location evidence="3">Extracellular space</location>
        <location evidence="3">Apoplast</location>
    </subcellularLocation>
</comment>
<evidence type="ECO:0000256" key="1">
    <source>
        <dbReference type="ARBA" id="ARBA00000349"/>
    </source>
</evidence>
<evidence type="ECO:0000259" key="16">
    <source>
        <dbReference type="Pfam" id="PF07732"/>
    </source>
</evidence>
<feature type="domain" description="Plastocyanin-like" evidence="15">
    <location>
        <begin position="399"/>
        <end position="531"/>
    </location>
</feature>
<dbReference type="InterPro" id="IPR034288">
    <property type="entry name" value="CuRO_1_LCC"/>
</dbReference>
<evidence type="ECO:0000256" key="11">
    <source>
        <dbReference type="ARBA" id="ARBA00023008"/>
    </source>
</evidence>
<dbReference type="GO" id="GO:0046274">
    <property type="term" value="P:lignin catabolic process"/>
    <property type="evidence" value="ECO:0007669"/>
    <property type="project" value="UniProtKB-KW"/>
</dbReference>
<accession>A0A6A6MYJ3</accession>
<dbReference type="Pfam" id="PF07731">
    <property type="entry name" value="Cu-oxidase_2"/>
    <property type="match status" value="1"/>
</dbReference>
<dbReference type="InterPro" id="IPR008972">
    <property type="entry name" value="Cupredoxin"/>
</dbReference>
<evidence type="ECO:0000313" key="18">
    <source>
        <dbReference type="Proteomes" id="UP000467840"/>
    </source>
</evidence>
<dbReference type="PANTHER" id="PTHR11709:SF317">
    <property type="entry name" value="LACCASE"/>
    <property type="match status" value="1"/>
</dbReference>
<dbReference type="CDD" id="cd13849">
    <property type="entry name" value="CuRO_1_LCC_plant"/>
    <property type="match status" value="1"/>
</dbReference>
<dbReference type="InterPro" id="IPR001117">
    <property type="entry name" value="Cu-oxidase_2nd"/>
</dbReference>
<dbReference type="GO" id="GO:0048046">
    <property type="term" value="C:apoplast"/>
    <property type="evidence" value="ECO:0007669"/>
    <property type="project" value="UniProtKB-SubCell"/>
</dbReference>
<evidence type="ECO:0000256" key="12">
    <source>
        <dbReference type="ARBA" id="ARBA00023180"/>
    </source>
</evidence>
<dbReference type="PROSITE" id="PS00079">
    <property type="entry name" value="MULTICOPPER_OXIDASE1"/>
    <property type="match status" value="1"/>
</dbReference>
<dbReference type="AlphaFoldDB" id="A0A6A6MYJ3"/>
<protein>
    <recommendedName>
        <fullName evidence="5">laccase</fullName>
        <ecNumber evidence="5">1.10.3.2</ecNumber>
    </recommendedName>
</protein>
<dbReference type="SUPFAM" id="SSF49503">
    <property type="entry name" value="Cupredoxins"/>
    <property type="match status" value="3"/>
</dbReference>
<dbReference type="PANTHER" id="PTHR11709">
    <property type="entry name" value="MULTI-COPPER OXIDASE"/>
    <property type="match status" value="1"/>
</dbReference>
<keyword evidence="13" id="KW-0439">Lignin degradation</keyword>
<evidence type="ECO:0000256" key="2">
    <source>
        <dbReference type="ARBA" id="ARBA00001935"/>
    </source>
</evidence>
<dbReference type="InterPro" id="IPR002355">
    <property type="entry name" value="Cu_oxidase_Cu_BS"/>
</dbReference>
<dbReference type="FunFam" id="2.60.40.420:FF:000049">
    <property type="entry name" value="Laccase"/>
    <property type="match status" value="1"/>
</dbReference>
<feature type="domain" description="Plastocyanin-like" evidence="14">
    <location>
        <begin position="193"/>
        <end position="340"/>
    </location>
</feature>
<feature type="domain" description="Plastocyanin-like" evidence="16">
    <location>
        <begin position="66"/>
        <end position="180"/>
    </location>
</feature>
<gene>
    <name evidence="17" type="ORF">GH714_012454</name>
</gene>
<comment type="catalytic activity">
    <reaction evidence="1">
        <text>4 hydroquinone + O2 = 4 benzosemiquinone + 2 H2O</text>
        <dbReference type="Rhea" id="RHEA:11276"/>
        <dbReference type="ChEBI" id="CHEBI:15377"/>
        <dbReference type="ChEBI" id="CHEBI:15379"/>
        <dbReference type="ChEBI" id="CHEBI:17594"/>
        <dbReference type="ChEBI" id="CHEBI:17977"/>
        <dbReference type="EC" id="1.10.3.2"/>
    </reaction>
</comment>
<keyword evidence="9" id="KW-0677">Repeat</keyword>
<evidence type="ECO:0000256" key="10">
    <source>
        <dbReference type="ARBA" id="ARBA00023002"/>
    </source>
</evidence>
<dbReference type="InterPro" id="IPR034285">
    <property type="entry name" value="CuRO_2_LCC"/>
</dbReference>
<dbReference type="Pfam" id="PF00394">
    <property type="entry name" value="Cu-oxidase"/>
    <property type="match status" value="1"/>
</dbReference>
<name>A0A6A6MYJ3_HEVBR</name>
<organism evidence="17 18">
    <name type="scientific">Hevea brasiliensis</name>
    <name type="common">Para rubber tree</name>
    <name type="synonym">Siphonia brasiliensis</name>
    <dbReference type="NCBI Taxonomy" id="3981"/>
    <lineage>
        <taxon>Eukaryota</taxon>
        <taxon>Viridiplantae</taxon>
        <taxon>Streptophyta</taxon>
        <taxon>Embryophyta</taxon>
        <taxon>Tracheophyta</taxon>
        <taxon>Spermatophyta</taxon>
        <taxon>Magnoliopsida</taxon>
        <taxon>eudicotyledons</taxon>
        <taxon>Gunneridae</taxon>
        <taxon>Pentapetalae</taxon>
        <taxon>rosids</taxon>
        <taxon>fabids</taxon>
        <taxon>Malpighiales</taxon>
        <taxon>Euphorbiaceae</taxon>
        <taxon>Crotonoideae</taxon>
        <taxon>Micrandreae</taxon>
        <taxon>Hevea</taxon>
    </lineage>
</organism>
<evidence type="ECO:0000256" key="5">
    <source>
        <dbReference type="ARBA" id="ARBA00012297"/>
    </source>
</evidence>
<dbReference type="InterPro" id="IPR011706">
    <property type="entry name" value="Cu-oxidase_C"/>
</dbReference>
<evidence type="ECO:0000313" key="17">
    <source>
        <dbReference type="EMBL" id="KAF2319012.1"/>
    </source>
</evidence>
<dbReference type="InterPro" id="IPR034289">
    <property type="entry name" value="CuRO_3_LCC"/>
</dbReference>
<reference evidence="17 18" key="1">
    <citation type="journal article" date="2020" name="Mol. Plant">
        <title>The Chromosome-Based Rubber Tree Genome Provides New Insights into Spurge Genome Evolution and Rubber Biosynthesis.</title>
        <authorList>
            <person name="Liu J."/>
            <person name="Shi C."/>
            <person name="Shi C.C."/>
            <person name="Li W."/>
            <person name="Zhang Q.J."/>
            <person name="Zhang Y."/>
            <person name="Li K."/>
            <person name="Lu H.F."/>
            <person name="Shi C."/>
            <person name="Zhu S.T."/>
            <person name="Xiao Z.Y."/>
            <person name="Nan H."/>
            <person name="Yue Y."/>
            <person name="Zhu X.G."/>
            <person name="Wu Y."/>
            <person name="Hong X.N."/>
            <person name="Fan G.Y."/>
            <person name="Tong Y."/>
            <person name="Zhang D."/>
            <person name="Mao C.L."/>
            <person name="Liu Y.L."/>
            <person name="Hao S.J."/>
            <person name="Liu W.Q."/>
            <person name="Lv M.Q."/>
            <person name="Zhang H.B."/>
            <person name="Liu Y."/>
            <person name="Hu-Tang G.R."/>
            <person name="Wang J.P."/>
            <person name="Wang J.H."/>
            <person name="Sun Y.H."/>
            <person name="Ni S.B."/>
            <person name="Chen W.B."/>
            <person name="Zhang X.C."/>
            <person name="Jiao Y.N."/>
            <person name="Eichler E.E."/>
            <person name="Li G.H."/>
            <person name="Liu X."/>
            <person name="Gao L.Z."/>
        </authorList>
    </citation>
    <scope>NUCLEOTIDE SEQUENCE [LARGE SCALE GENOMIC DNA]</scope>
    <source>
        <strain evidence="18">cv. GT1</strain>
        <tissue evidence="17">Leaf</tissue>
    </source>
</reference>
<dbReference type="Pfam" id="PF07732">
    <property type="entry name" value="Cu-oxidase_3"/>
    <property type="match status" value="1"/>
</dbReference>
<dbReference type="CDD" id="cd13897">
    <property type="entry name" value="CuRO_3_LCC_plant"/>
    <property type="match status" value="1"/>
</dbReference>
<keyword evidence="18" id="KW-1185">Reference proteome</keyword>
<evidence type="ECO:0000256" key="9">
    <source>
        <dbReference type="ARBA" id="ARBA00022737"/>
    </source>
</evidence>
<dbReference type="GO" id="GO:0052716">
    <property type="term" value="F:hydroquinone:oxygen oxidoreductase activity"/>
    <property type="evidence" value="ECO:0007669"/>
    <property type="project" value="UniProtKB-EC"/>
</dbReference>
<keyword evidence="11" id="KW-0186">Copper</keyword>
<dbReference type="EC" id="1.10.3.2" evidence="5"/>
<keyword evidence="10" id="KW-0560">Oxidoreductase</keyword>
<dbReference type="InterPro" id="IPR045087">
    <property type="entry name" value="Cu-oxidase_fam"/>
</dbReference>
<keyword evidence="12" id="KW-0325">Glycoprotein</keyword>
<comment type="caution">
    <text evidence="17">The sequence shown here is derived from an EMBL/GenBank/DDBJ whole genome shotgun (WGS) entry which is preliminary data.</text>
</comment>
<comment type="cofactor">
    <cofactor evidence="2">
        <name>Cu cation</name>
        <dbReference type="ChEBI" id="CHEBI:23378"/>
    </cofactor>
</comment>
<dbReference type="CDD" id="cd13875">
    <property type="entry name" value="CuRO_2_LCC_plant"/>
    <property type="match status" value="1"/>
</dbReference>
<evidence type="ECO:0000259" key="14">
    <source>
        <dbReference type="Pfam" id="PF00394"/>
    </source>
</evidence>
<keyword evidence="6" id="KW-0052">Apoplast</keyword>
<dbReference type="InterPro" id="IPR011707">
    <property type="entry name" value="Cu-oxidase-like_N"/>
</dbReference>
<dbReference type="InterPro" id="IPR033138">
    <property type="entry name" value="Cu_oxidase_CS"/>
</dbReference>
<evidence type="ECO:0000256" key="6">
    <source>
        <dbReference type="ARBA" id="ARBA00022523"/>
    </source>
</evidence>
<sequence>MSGSSLDLIWVVDLITLIYCKLLIKALEGPQAKWRGSVGSIVDAPIDKVWTIVSETKRIPKWMPKVVMKNTTKLCSSKSIVTINGKFPGPTLYAREDDNVNVRVINKVQYNVTVHWHGVRQMRTGWSDGPAYITQCPIQPGQSFLYNFILTGQRGTLLWHAHISWLRATIHGAIVIWPKKGVPYPFPKPYKEKLIILGEWWKADTEAVINQSMQTGLPPNISDSHTINGYPGRVPGCTSQGYTLHVEAGKTYLIRLVNAAVNDELFLKIAGHNLTIVEVDASYTKPFTTDTIFIGPGQTTNALLITDLQTTGKYLIAVSPFMDTIVAVDNLTAIAFLRYKDTLAFPPPVLTTTPAINATSETSKFMDNLRSLNSKKYPASTALLQAHYYNISGIFTNDFPGNLPVPFNYTGNFTGGISTSNGTRLYRLAFNSTVQVVLQGTGIIAPESHPIHLHRFNFFAIAKGLGNFDPKNDPKKFNLVDPVERNTISVPTGGWTAIRFRADNPGVWFLHCHLEVHTSWGLKMAFVVDNGKSPDESLLPPPSDLPKC</sequence>
<dbReference type="Gene3D" id="2.60.40.420">
    <property type="entry name" value="Cupredoxins - blue copper proteins"/>
    <property type="match status" value="3"/>
</dbReference>
<keyword evidence="7" id="KW-0964">Secreted</keyword>
<dbReference type="FunFam" id="2.60.40.420:FF:000062">
    <property type="entry name" value="Laccase"/>
    <property type="match status" value="1"/>
</dbReference>
<dbReference type="GO" id="GO:0005507">
    <property type="term" value="F:copper ion binding"/>
    <property type="evidence" value="ECO:0007669"/>
    <property type="project" value="InterPro"/>
</dbReference>
<evidence type="ECO:0000256" key="13">
    <source>
        <dbReference type="ARBA" id="ARBA00023185"/>
    </source>
</evidence>
<evidence type="ECO:0000256" key="3">
    <source>
        <dbReference type="ARBA" id="ARBA00004271"/>
    </source>
</evidence>
<evidence type="ECO:0000256" key="8">
    <source>
        <dbReference type="ARBA" id="ARBA00022723"/>
    </source>
</evidence>
<dbReference type="Proteomes" id="UP000467840">
    <property type="component" value="Chromosome 10"/>
</dbReference>
<evidence type="ECO:0000259" key="15">
    <source>
        <dbReference type="Pfam" id="PF07731"/>
    </source>
</evidence>